<sequence>MPNKVTNTAETGSSNTHKYCDVEEGEDEAWLNSITNDEWEMSAECLWGASAAYVPTLTPTSTSAISVAFCVVGRNHELGDSCDCKTEENQDFEGGGVYEKGRVQTRTPPICENARTLLNLYIMVNITIKN</sequence>
<accession>A0AA38ST58</accession>
<reference evidence="1" key="1">
    <citation type="submission" date="2023-03" db="EMBL/GenBank/DDBJ databases">
        <title>Chromosome-scale reference genome and RAD-based genetic map of yellow starthistle (Centaurea solstitialis) reveal putative structural variation and QTLs associated with invader traits.</title>
        <authorList>
            <person name="Reatini B."/>
            <person name="Cang F.A."/>
            <person name="Jiang Q."/>
            <person name="Mckibben M.T.W."/>
            <person name="Barker M.S."/>
            <person name="Rieseberg L.H."/>
            <person name="Dlugosch K.M."/>
        </authorList>
    </citation>
    <scope>NUCLEOTIDE SEQUENCE</scope>
    <source>
        <strain evidence="1">CAN-66</strain>
        <tissue evidence="1">Leaf</tissue>
    </source>
</reference>
<evidence type="ECO:0000313" key="2">
    <source>
        <dbReference type="Proteomes" id="UP001172457"/>
    </source>
</evidence>
<protein>
    <submittedName>
        <fullName evidence="1">Uncharacterized protein</fullName>
    </submittedName>
</protein>
<evidence type="ECO:0000313" key="1">
    <source>
        <dbReference type="EMBL" id="KAJ9541486.1"/>
    </source>
</evidence>
<comment type="caution">
    <text evidence="1">The sequence shown here is derived from an EMBL/GenBank/DDBJ whole genome shotgun (WGS) entry which is preliminary data.</text>
</comment>
<dbReference type="Proteomes" id="UP001172457">
    <property type="component" value="Chromosome 7"/>
</dbReference>
<proteinExistence type="predicted"/>
<name>A0AA38ST58_9ASTR</name>
<dbReference type="AlphaFoldDB" id="A0AA38ST58"/>
<dbReference type="EMBL" id="JARYMX010000007">
    <property type="protein sequence ID" value="KAJ9541486.1"/>
    <property type="molecule type" value="Genomic_DNA"/>
</dbReference>
<gene>
    <name evidence="1" type="ORF">OSB04_027992</name>
</gene>
<organism evidence="1 2">
    <name type="scientific">Centaurea solstitialis</name>
    <name type="common">yellow star-thistle</name>
    <dbReference type="NCBI Taxonomy" id="347529"/>
    <lineage>
        <taxon>Eukaryota</taxon>
        <taxon>Viridiplantae</taxon>
        <taxon>Streptophyta</taxon>
        <taxon>Embryophyta</taxon>
        <taxon>Tracheophyta</taxon>
        <taxon>Spermatophyta</taxon>
        <taxon>Magnoliopsida</taxon>
        <taxon>eudicotyledons</taxon>
        <taxon>Gunneridae</taxon>
        <taxon>Pentapetalae</taxon>
        <taxon>asterids</taxon>
        <taxon>campanulids</taxon>
        <taxon>Asterales</taxon>
        <taxon>Asteraceae</taxon>
        <taxon>Carduoideae</taxon>
        <taxon>Cardueae</taxon>
        <taxon>Centaureinae</taxon>
        <taxon>Centaurea</taxon>
    </lineage>
</organism>
<keyword evidence="2" id="KW-1185">Reference proteome</keyword>